<feature type="compositionally biased region" description="Low complexity" evidence="1">
    <location>
        <begin position="53"/>
        <end position="67"/>
    </location>
</feature>
<feature type="compositionally biased region" description="Low complexity" evidence="1">
    <location>
        <begin position="74"/>
        <end position="88"/>
    </location>
</feature>
<evidence type="ECO:0000256" key="2">
    <source>
        <dbReference type="SAM" id="SignalP"/>
    </source>
</evidence>
<proteinExistence type="predicted"/>
<dbReference type="EMBL" id="BATC01000019">
    <property type="protein sequence ID" value="GAD59143.1"/>
    <property type="molecule type" value="Genomic_DNA"/>
</dbReference>
<gene>
    <name evidence="3" type="ORF">MBEBAB_1393</name>
</gene>
<dbReference type="PROSITE" id="PS51257">
    <property type="entry name" value="PROKAR_LIPOPROTEIN"/>
    <property type="match status" value="1"/>
</dbReference>
<organism evidence="3 4">
    <name type="scientific">Brevundimonas abyssalis TAR-001</name>
    <dbReference type="NCBI Taxonomy" id="1391729"/>
    <lineage>
        <taxon>Bacteria</taxon>
        <taxon>Pseudomonadati</taxon>
        <taxon>Pseudomonadota</taxon>
        <taxon>Alphaproteobacteria</taxon>
        <taxon>Caulobacterales</taxon>
        <taxon>Caulobacteraceae</taxon>
        <taxon>Brevundimonas</taxon>
    </lineage>
</organism>
<evidence type="ECO:0000313" key="4">
    <source>
        <dbReference type="Proteomes" id="UP000016569"/>
    </source>
</evidence>
<sequence length="88" mass="9305">MKMSKFRLILAISAVAALAACDDEAYRDPAQGDLPPPPAMEPAPAAEDEGVDTAATTPETPPTDYSQLPPPPESSESTVQPESETLFY</sequence>
<dbReference type="Proteomes" id="UP000016569">
    <property type="component" value="Unassembled WGS sequence"/>
</dbReference>
<evidence type="ECO:0000256" key="1">
    <source>
        <dbReference type="SAM" id="MobiDB-lite"/>
    </source>
</evidence>
<feature type="chain" id="PRO_5034453387" description="Lipoprotein" evidence="2">
    <location>
        <begin position="20"/>
        <end position="88"/>
    </location>
</feature>
<evidence type="ECO:0000313" key="3">
    <source>
        <dbReference type="EMBL" id="GAD59143.1"/>
    </source>
</evidence>
<dbReference type="AlphaFoldDB" id="A0A8E0NB93"/>
<feature type="region of interest" description="Disordered" evidence="1">
    <location>
        <begin position="26"/>
        <end position="88"/>
    </location>
</feature>
<comment type="caution">
    <text evidence="3">The sequence shown here is derived from an EMBL/GenBank/DDBJ whole genome shotgun (WGS) entry which is preliminary data.</text>
</comment>
<reference evidence="4" key="1">
    <citation type="journal article" date="2013" name="Genome Announc.">
        <title>Draft Genome Sequence of the Dimorphic Prosthecate Bacterium Brevundimonas abyssalis TAR-001T.</title>
        <authorList>
            <person name="Tsubouchi T."/>
            <person name="Nishi S."/>
            <person name="Usui K."/>
            <person name="Shimane Y."/>
            <person name="Takaki Y."/>
            <person name="Maruyama T."/>
            <person name="Hatada Y."/>
        </authorList>
    </citation>
    <scope>NUCLEOTIDE SEQUENCE [LARGE SCALE GENOMIC DNA]</scope>
    <source>
        <strain evidence="4">TAR-001</strain>
    </source>
</reference>
<protein>
    <recommendedName>
        <fullName evidence="5">Lipoprotein</fullName>
    </recommendedName>
</protein>
<accession>A0A8E0NB93</accession>
<keyword evidence="2" id="KW-0732">Signal</keyword>
<feature type="signal peptide" evidence="2">
    <location>
        <begin position="1"/>
        <end position="19"/>
    </location>
</feature>
<name>A0A8E0NB93_9CAUL</name>
<keyword evidence="4" id="KW-1185">Reference proteome</keyword>
<evidence type="ECO:0008006" key="5">
    <source>
        <dbReference type="Google" id="ProtNLM"/>
    </source>
</evidence>